<dbReference type="EMBL" id="WBPG01000028">
    <property type="protein sequence ID" value="KAB2440591.1"/>
    <property type="molecule type" value="Genomic_DNA"/>
</dbReference>
<gene>
    <name evidence="3" type="ORF">F8163_23930</name>
</gene>
<evidence type="ECO:0000259" key="1">
    <source>
        <dbReference type="Pfam" id="PF00535"/>
    </source>
</evidence>
<evidence type="ECO:0000313" key="4">
    <source>
        <dbReference type="Proteomes" id="UP000470409"/>
    </source>
</evidence>
<keyword evidence="3" id="KW-0808">Transferase</keyword>
<dbReference type="CDD" id="cd02440">
    <property type="entry name" value="AdoMet_MTases"/>
    <property type="match status" value="1"/>
</dbReference>
<feature type="domain" description="Glycosyltransferase 2-like" evidence="1">
    <location>
        <begin position="4"/>
        <end position="171"/>
    </location>
</feature>
<dbReference type="InterPro" id="IPR029063">
    <property type="entry name" value="SAM-dependent_MTases_sf"/>
</dbReference>
<dbReference type="InterPro" id="IPR029044">
    <property type="entry name" value="Nucleotide-diphossugar_trans"/>
</dbReference>
<dbReference type="SUPFAM" id="SSF53335">
    <property type="entry name" value="S-adenosyl-L-methionine-dependent methyltransferases"/>
    <property type="match status" value="1"/>
</dbReference>
<dbReference type="Gene3D" id="3.40.50.150">
    <property type="entry name" value="Vaccinia Virus protein VP39"/>
    <property type="match status" value="1"/>
</dbReference>
<dbReference type="Pfam" id="PF00535">
    <property type="entry name" value="Glycos_transf_2"/>
    <property type="match status" value="1"/>
</dbReference>
<name>A0A7V7S3V5_9BACI</name>
<dbReference type="RefSeq" id="WP_151627770.1">
    <property type="nucleotide sequence ID" value="NZ_WBPG01000028.1"/>
</dbReference>
<dbReference type="PANTHER" id="PTHR43179">
    <property type="entry name" value="RHAMNOSYLTRANSFERASE WBBL"/>
    <property type="match status" value="1"/>
</dbReference>
<dbReference type="AlphaFoldDB" id="A0A7V7S3V5"/>
<dbReference type="Pfam" id="PF13649">
    <property type="entry name" value="Methyltransf_25"/>
    <property type="match status" value="1"/>
</dbReference>
<dbReference type="GO" id="GO:0016740">
    <property type="term" value="F:transferase activity"/>
    <property type="evidence" value="ECO:0007669"/>
    <property type="project" value="UniProtKB-KW"/>
</dbReference>
<protein>
    <submittedName>
        <fullName evidence="3">Glycosyltransferase</fullName>
    </submittedName>
</protein>
<sequence>MLTSIIILTHNQLQYTKECIQSIRTYTEEKEYELIVVDNASTDGTVEWLQKQSDILLVENAENMGFPKGCNQGIKEAKGDNILLLNNDVVVTENWLSNLIRCLYESEDTGAVGPVTNNAAYYTAIPTFYKDMKEMQIFATLYNQSDKNKWEERMKLIGFCMLIKKSVLDEVGLLDERFTPGNYEDDDLSLRIFEKGYKLYLCRDTFIHHYGSVSWKEDSLKFSVILHANNIKLHEKWGFYGEGLYIHYDLLTILERFAPDKVNILHLGAGCGATLLEMKRCYRNASLFGAEVNEKAAALANRTAPTTSVAYDKLHEVFTDQKFQYILISHPIELAQFPQVLQSISQLLTPTGTFILSRFNLENYNALKK</sequence>
<dbReference type="CDD" id="cd04186">
    <property type="entry name" value="GT_2_like_c"/>
    <property type="match status" value="1"/>
</dbReference>
<organism evidence="3 4">
    <name type="scientific">Bacillus luti</name>
    <dbReference type="NCBI Taxonomy" id="2026191"/>
    <lineage>
        <taxon>Bacteria</taxon>
        <taxon>Bacillati</taxon>
        <taxon>Bacillota</taxon>
        <taxon>Bacilli</taxon>
        <taxon>Bacillales</taxon>
        <taxon>Bacillaceae</taxon>
        <taxon>Bacillus</taxon>
        <taxon>Bacillus cereus group</taxon>
    </lineage>
</organism>
<dbReference type="SUPFAM" id="SSF53448">
    <property type="entry name" value="Nucleotide-diphospho-sugar transferases"/>
    <property type="match status" value="1"/>
</dbReference>
<evidence type="ECO:0000259" key="2">
    <source>
        <dbReference type="Pfam" id="PF13649"/>
    </source>
</evidence>
<accession>A0A7V7S3V5</accession>
<proteinExistence type="predicted"/>
<dbReference type="Proteomes" id="UP000470409">
    <property type="component" value="Unassembled WGS sequence"/>
</dbReference>
<evidence type="ECO:0000313" key="3">
    <source>
        <dbReference type="EMBL" id="KAB2440591.1"/>
    </source>
</evidence>
<comment type="caution">
    <text evidence="3">The sequence shown here is derived from an EMBL/GenBank/DDBJ whole genome shotgun (WGS) entry which is preliminary data.</text>
</comment>
<dbReference type="InterPro" id="IPR041698">
    <property type="entry name" value="Methyltransf_25"/>
</dbReference>
<dbReference type="InterPro" id="IPR001173">
    <property type="entry name" value="Glyco_trans_2-like"/>
</dbReference>
<feature type="domain" description="Methyltransferase" evidence="2">
    <location>
        <begin position="264"/>
        <end position="352"/>
    </location>
</feature>
<dbReference type="Gene3D" id="3.90.550.10">
    <property type="entry name" value="Spore Coat Polysaccharide Biosynthesis Protein SpsA, Chain A"/>
    <property type="match status" value="1"/>
</dbReference>
<reference evidence="3 4" key="1">
    <citation type="submission" date="2019-10" db="EMBL/GenBank/DDBJ databases">
        <title>Bacillus from the desert of Cuatro Cinegas, Coahuila.</title>
        <authorList>
            <person name="Olmedo-Alvarez G."/>
            <person name="Saldana S."/>
            <person name="Barcelo D."/>
        </authorList>
    </citation>
    <scope>NUCLEOTIDE SEQUENCE [LARGE SCALE GENOMIC DNA]</scope>
    <source>
        <strain evidence="3 4">CH155b_5T</strain>
    </source>
</reference>
<dbReference type="PANTHER" id="PTHR43179:SF7">
    <property type="entry name" value="RHAMNOSYLTRANSFERASE WBBL"/>
    <property type="match status" value="1"/>
</dbReference>